<keyword evidence="2" id="KW-1185">Reference proteome</keyword>
<organism evidence="1 2">
    <name type="scientific">Iodobacter fluviatilis</name>
    <dbReference type="NCBI Taxonomy" id="537"/>
    <lineage>
        <taxon>Bacteria</taxon>
        <taxon>Pseudomonadati</taxon>
        <taxon>Pseudomonadota</taxon>
        <taxon>Betaproteobacteria</taxon>
        <taxon>Neisseriales</taxon>
        <taxon>Chitinibacteraceae</taxon>
        <taxon>Iodobacter</taxon>
    </lineage>
</organism>
<reference evidence="1 2" key="1">
    <citation type="submission" date="2019-03" db="EMBL/GenBank/DDBJ databases">
        <title>Genomic Encyclopedia of Type Strains, Phase IV (KMG-IV): sequencing the most valuable type-strain genomes for metagenomic binning, comparative biology and taxonomic classification.</title>
        <authorList>
            <person name="Goeker M."/>
        </authorList>
    </citation>
    <scope>NUCLEOTIDE SEQUENCE [LARGE SCALE GENOMIC DNA]</scope>
    <source>
        <strain evidence="1 2">DSM 3764</strain>
    </source>
</reference>
<protein>
    <recommendedName>
        <fullName evidence="3">Effector protein BipC</fullName>
    </recommendedName>
</protein>
<sequence length="283" mass="30231">MRIFNAINVSFRSFSHTTRLDDHTLVKGAKLSSASEDARGLIERCSSGVKGAGSFLKDKAVSFVSSIKKGATGLRNRNGGKNATKGLTLVPLSVLEKMGKVVVEAATDNNAGLFRLSPGETGRAKFERVLSKNPEGKRTVSGDIRDEITSHLKDELKSLAPNRETFDGLVALKKEMDGENDLEKQRLYAKSAVQLFVSNSGDTERASKLLNIFSQCYALAPTNGGKYNKTVFDTAVASCLLAKMPPLDLGGGTEAMKTFSANNKIAAGVLSMLLNSVAVSPLI</sequence>
<comment type="caution">
    <text evidence="1">The sequence shown here is derived from an EMBL/GenBank/DDBJ whole genome shotgun (WGS) entry which is preliminary data.</text>
</comment>
<name>A0ABY2C388_9NEIS</name>
<evidence type="ECO:0000313" key="2">
    <source>
        <dbReference type="Proteomes" id="UP000295794"/>
    </source>
</evidence>
<evidence type="ECO:0000313" key="1">
    <source>
        <dbReference type="EMBL" id="TCU81181.1"/>
    </source>
</evidence>
<dbReference type="EMBL" id="SMBT01000026">
    <property type="protein sequence ID" value="TCU81181.1"/>
    <property type="molecule type" value="Genomic_DNA"/>
</dbReference>
<dbReference type="Proteomes" id="UP000295794">
    <property type="component" value="Unassembled WGS sequence"/>
</dbReference>
<proteinExistence type="predicted"/>
<evidence type="ECO:0008006" key="3">
    <source>
        <dbReference type="Google" id="ProtNLM"/>
    </source>
</evidence>
<dbReference type="RefSeq" id="WP_132038775.1">
    <property type="nucleotide sequence ID" value="NZ_CAWOLO010000026.1"/>
</dbReference>
<gene>
    <name evidence="1" type="ORF">EV682_12612</name>
</gene>
<accession>A0ABY2C388</accession>